<dbReference type="Pfam" id="PF11741">
    <property type="entry name" value="AMIN"/>
    <property type="match status" value="1"/>
</dbReference>
<evidence type="ECO:0000256" key="1">
    <source>
        <dbReference type="ARBA" id="ARBA00001561"/>
    </source>
</evidence>
<feature type="domain" description="MurNAc-LAA" evidence="5">
    <location>
        <begin position="266"/>
        <end position="421"/>
    </location>
</feature>
<evidence type="ECO:0000259" key="5">
    <source>
        <dbReference type="SMART" id="SM00646"/>
    </source>
</evidence>
<dbReference type="Gene3D" id="3.40.630.40">
    <property type="entry name" value="Zn-dependent exopeptidases"/>
    <property type="match status" value="1"/>
</dbReference>
<name>A0A549T7U7_METSR</name>
<protein>
    <recommendedName>
        <fullName evidence="2">N-acetylmuramoyl-L-alanine amidase</fullName>
        <ecNumber evidence="2">3.5.1.28</ecNumber>
    </recommendedName>
</protein>
<dbReference type="GO" id="GO:0008745">
    <property type="term" value="F:N-acetylmuramoyl-L-alanine amidase activity"/>
    <property type="evidence" value="ECO:0007669"/>
    <property type="project" value="UniProtKB-EC"/>
</dbReference>
<evidence type="ECO:0000313" key="7">
    <source>
        <dbReference type="Proteomes" id="UP000316781"/>
    </source>
</evidence>
<dbReference type="InterPro" id="IPR050695">
    <property type="entry name" value="N-acetylmuramoyl_amidase_3"/>
</dbReference>
<evidence type="ECO:0000313" key="6">
    <source>
        <dbReference type="EMBL" id="TRL37954.1"/>
    </source>
</evidence>
<dbReference type="PANTHER" id="PTHR30404">
    <property type="entry name" value="N-ACETYLMURAMOYL-L-ALANINE AMIDASE"/>
    <property type="match status" value="1"/>
</dbReference>
<feature type="compositionally biased region" description="Low complexity" evidence="4">
    <location>
        <begin position="433"/>
        <end position="451"/>
    </location>
</feature>
<comment type="caution">
    <text evidence="6">The sequence shown here is derived from an EMBL/GenBank/DDBJ whole genome shotgun (WGS) entry which is preliminary data.</text>
</comment>
<organism evidence="6 7">
    <name type="scientific">Methylosinus sporium</name>
    <dbReference type="NCBI Taxonomy" id="428"/>
    <lineage>
        <taxon>Bacteria</taxon>
        <taxon>Pseudomonadati</taxon>
        <taxon>Pseudomonadota</taxon>
        <taxon>Alphaproteobacteria</taxon>
        <taxon>Hyphomicrobiales</taxon>
        <taxon>Methylocystaceae</taxon>
        <taxon>Methylosinus</taxon>
    </lineage>
</organism>
<evidence type="ECO:0000256" key="4">
    <source>
        <dbReference type="SAM" id="MobiDB-lite"/>
    </source>
</evidence>
<comment type="catalytic activity">
    <reaction evidence="1">
        <text>Hydrolyzes the link between N-acetylmuramoyl residues and L-amino acid residues in certain cell-wall glycopeptides.</text>
        <dbReference type="EC" id="3.5.1.28"/>
    </reaction>
</comment>
<dbReference type="GO" id="GO:0030288">
    <property type="term" value="C:outer membrane-bounded periplasmic space"/>
    <property type="evidence" value="ECO:0007669"/>
    <property type="project" value="TreeGrafter"/>
</dbReference>
<dbReference type="AlphaFoldDB" id="A0A549T7U7"/>
<proteinExistence type="predicted"/>
<dbReference type="Gene3D" id="2.60.40.3500">
    <property type="match status" value="1"/>
</dbReference>
<keyword evidence="3" id="KW-0378">Hydrolase</keyword>
<gene>
    <name evidence="6" type="ORF">FM996_01420</name>
</gene>
<dbReference type="SUPFAM" id="SSF53187">
    <property type="entry name" value="Zn-dependent exopeptidases"/>
    <property type="match status" value="1"/>
</dbReference>
<dbReference type="EC" id="3.5.1.28" evidence="2"/>
<feature type="region of interest" description="Disordered" evidence="4">
    <location>
        <begin position="1"/>
        <end position="21"/>
    </location>
</feature>
<dbReference type="Pfam" id="PF01520">
    <property type="entry name" value="Amidase_3"/>
    <property type="match status" value="1"/>
</dbReference>
<sequence length="451" mass="48666">MNDRRPRGARPLRAQDRSGRLAPRRRFSAAALAFSLAFAPFGAGAGAESASSAEPVSAIAARIEQKKDRARLVFETTAEVTPTVFPVADPYRIVVDLPEMAFRLDPEIGRPAKDKRGADDLVASFRFGHFAPGRSRIVIDLARPAKIIRAESDSKLKSPRFVVELEATDPASFAAEAARRAPAAVPRIAQSAAVEPPPPPGSKPMLIIDPGHGGVDVGAAGPHGEQEKTIVLEFARVLKAKLEASGRLRVALTRNEDAFMALDERVRVARQAGAELFLSIHADTLGEASVEGATVYTVSGRASDAEAAKIAEKENFADRAAGLEPKSEDAGEVGDILYDLTRRETRAYSRVFARTLIAYWQTFGHLNKNPSRSAGFVVLKAFDIPSVLLELGYLSSTRDLSRLVSPEWRERAAAATAQAIERYFEERQDPAREQAQASAPAQAVAATARPQ</sequence>
<dbReference type="InterPro" id="IPR021731">
    <property type="entry name" value="AMIN_dom"/>
</dbReference>
<dbReference type="GO" id="GO:0009253">
    <property type="term" value="P:peptidoglycan catabolic process"/>
    <property type="evidence" value="ECO:0007669"/>
    <property type="project" value="InterPro"/>
</dbReference>
<dbReference type="CDD" id="cd02696">
    <property type="entry name" value="MurNAc-LAA"/>
    <property type="match status" value="1"/>
</dbReference>
<reference evidence="6 7" key="1">
    <citation type="submission" date="2019-07" db="EMBL/GenBank/DDBJ databases">
        <title>Ln-dependent methylotrophs.</title>
        <authorList>
            <person name="Tani A."/>
        </authorList>
    </citation>
    <scope>NUCLEOTIDE SEQUENCE [LARGE SCALE GENOMIC DNA]</scope>
    <source>
        <strain evidence="6 7">SM89A</strain>
    </source>
</reference>
<feature type="region of interest" description="Disordered" evidence="4">
    <location>
        <begin position="427"/>
        <end position="451"/>
    </location>
</feature>
<evidence type="ECO:0000256" key="2">
    <source>
        <dbReference type="ARBA" id="ARBA00011901"/>
    </source>
</evidence>
<evidence type="ECO:0000256" key="3">
    <source>
        <dbReference type="ARBA" id="ARBA00022801"/>
    </source>
</evidence>
<dbReference type="InterPro" id="IPR002508">
    <property type="entry name" value="MurNAc-LAA_cat"/>
</dbReference>
<dbReference type="Proteomes" id="UP000316781">
    <property type="component" value="Unassembled WGS sequence"/>
</dbReference>
<dbReference type="PANTHER" id="PTHR30404:SF0">
    <property type="entry name" value="N-ACETYLMURAMOYL-L-ALANINE AMIDASE AMIC"/>
    <property type="match status" value="1"/>
</dbReference>
<accession>A0A549T7U7</accession>
<dbReference type="EMBL" id="VJMF01000006">
    <property type="protein sequence ID" value="TRL37954.1"/>
    <property type="molecule type" value="Genomic_DNA"/>
</dbReference>
<dbReference type="SMART" id="SM00646">
    <property type="entry name" value="Ami_3"/>
    <property type="match status" value="1"/>
</dbReference>